<evidence type="ECO:0000313" key="1">
    <source>
        <dbReference type="EMBL" id="KRX17686.1"/>
    </source>
</evidence>
<proteinExistence type="predicted"/>
<sequence length="67" mass="7796">MSQIIQLTAKFEATNRSNEMIFIIIVHSAVYCNDFQVSDVTEMEEKEKENKQRKGCETDAEVIIIRE</sequence>
<protein>
    <submittedName>
        <fullName evidence="1">Uncharacterized protein</fullName>
    </submittedName>
</protein>
<gene>
    <name evidence="1" type="ORF">T07_12926</name>
</gene>
<reference evidence="1 2" key="1">
    <citation type="submission" date="2015-01" db="EMBL/GenBank/DDBJ databases">
        <title>Evolution of Trichinella species and genotypes.</title>
        <authorList>
            <person name="Korhonen P.K."/>
            <person name="Edoardo P."/>
            <person name="Giuseppe L.R."/>
            <person name="Gasser R.B."/>
        </authorList>
    </citation>
    <scope>NUCLEOTIDE SEQUENCE [LARGE SCALE GENOMIC DNA]</scope>
    <source>
        <strain evidence="1">ISS37</strain>
    </source>
</reference>
<accession>A0A0V0RT73</accession>
<organism evidence="1 2">
    <name type="scientific">Trichinella nelsoni</name>
    <dbReference type="NCBI Taxonomy" id="6336"/>
    <lineage>
        <taxon>Eukaryota</taxon>
        <taxon>Metazoa</taxon>
        <taxon>Ecdysozoa</taxon>
        <taxon>Nematoda</taxon>
        <taxon>Enoplea</taxon>
        <taxon>Dorylaimia</taxon>
        <taxon>Trichinellida</taxon>
        <taxon>Trichinellidae</taxon>
        <taxon>Trichinella</taxon>
    </lineage>
</organism>
<evidence type="ECO:0000313" key="2">
    <source>
        <dbReference type="Proteomes" id="UP000054630"/>
    </source>
</evidence>
<dbReference type="Proteomes" id="UP000054630">
    <property type="component" value="Unassembled WGS sequence"/>
</dbReference>
<keyword evidence="2" id="KW-1185">Reference proteome</keyword>
<name>A0A0V0RT73_9BILA</name>
<dbReference type="EMBL" id="JYDL01000084">
    <property type="protein sequence ID" value="KRX17686.1"/>
    <property type="molecule type" value="Genomic_DNA"/>
</dbReference>
<dbReference type="AlphaFoldDB" id="A0A0V0RT73"/>
<comment type="caution">
    <text evidence="1">The sequence shown here is derived from an EMBL/GenBank/DDBJ whole genome shotgun (WGS) entry which is preliminary data.</text>
</comment>